<reference evidence="2" key="3">
    <citation type="submission" date="2023-12" db="EMBL/GenBank/DDBJ databases">
        <authorList>
            <person name="Sun Q."/>
            <person name="Inoue M."/>
        </authorList>
    </citation>
    <scope>NUCLEOTIDE SEQUENCE</scope>
    <source>
        <strain evidence="2">JCM 9651</strain>
    </source>
</reference>
<dbReference type="Gene3D" id="3.60.40.10">
    <property type="entry name" value="PPM-type phosphatase domain"/>
    <property type="match status" value="1"/>
</dbReference>
<gene>
    <name evidence="2" type="ORF">GCM10020367_00820</name>
    <name evidence="3" type="ORF">GCM10020367_68020</name>
</gene>
<organism evidence="2 4">
    <name type="scientific">Streptomyces sannanensis</name>
    <dbReference type="NCBI Taxonomy" id="285536"/>
    <lineage>
        <taxon>Bacteria</taxon>
        <taxon>Bacillati</taxon>
        <taxon>Actinomycetota</taxon>
        <taxon>Actinomycetes</taxon>
        <taxon>Kitasatosporales</taxon>
        <taxon>Streptomycetaceae</taxon>
        <taxon>Streptomyces</taxon>
    </lineage>
</organism>
<evidence type="ECO:0000313" key="2">
    <source>
        <dbReference type="EMBL" id="GAA3367266.1"/>
    </source>
</evidence>
<evidence type="ECO:0000313" key="3">
    <source>
        <dbReference type="EMBL" id="GAA3380430.1"/>
    </source>
</evidence>
<protein>
    <recommendedName>
        <fullName evidence="1">PPM-type phosphatase domain-containing protein</fullName>
    </recommendedName>
</protein>
<dbReference type="InterPro" id="IPR001932">
    <property type="entry name" value="PPM-type_phosphatase-like_dom"/>
</dbReference>
<dbReference type="RefSeq" id="WP_345033673.1">
    <property type="nucleotide sequence ID" value="NZ_BAAAYL010000001.1"/>
</dbReference>
<dbReference type="InterPro" id="IPR036457">
    <property type="entry name" value="PPM-type-like_dom_sf"/>
</dbReference>
<dbReference type="Proteomes" id="UP001499990">
    <property type="component" value="Unassembled WGS sequence"/>
</dbReference>
<evidence type="ECO:0000259" key="1">
    <source>
        <dbReference type="Pfam" id="PF07228"/>
    </source>
</evidence>
<feature type="domain" description="PPM-type phosphatase" evidence="1">
    <location>
        <begin position="2"/>
        <end position="70"/>
    </location>
</feature>
<reference evidence="2" key="1">
    <citation type="journal article" date="2014" name="Int. J. Syst. Evol. Microbiol.">
        <title>Complete genome of a new Firmicutes species belonging to the dominant human colonic microbiota ('Ruminococcus bicirculans') reveals two chromosomes and a selective capacity to utilize plant glucans.</title>
        <authorList>
            <consortium name="NISC Comparative Sequencing Program"/>
            <person name="Wegmann U."/>
            <person name="Louis P."/>
            <person name="Goesmann A."/>
            <person name="Henrissat B."/>
            <person name="Duncan S.H."/>
            <person name="Flint H.J."/>
        </authorList>
    </citation>
    <scope>NUCLEOTIDE SEQUENCE</scope>
    <source>
        <strain evidence="2">JCM 9651</strain>
    </source>
</reference>
<accession>A0ABP6S3F0</accession>
<name>A0ABP6S3F0_9ACTN</name>
<dbReference type="EMBL" id="BAAAYL010000001">
    <property type="protein sequence ID" value="GAA3380430.1"/>
    <property type="molecule type" value="Genomic_DNA"/>
</dbReference>
<evidence type="ECO:0000313" key="4">
    <source>
        <dbReference type="Proteomes" id="UP001499990"/>
    </source>
</evidence>
<sequence length="74" mass="7740">MALDPGAVLALSTDGLIESPGTGLDAAVCELADRLAELGDRPLESVADSLVQHGEQTHRRDDDMALMLLRPATG</sequence>
<keyword evidence="4" id="KW-1185">Reference proteome</keyword>
<reference evidence="4" key="2">
    <citation type="journal article" date="2019" name="Int. J. Syst. Evol. Microbiol.">
        <title>The Global Catalogue of Microorganisms (GCM) 10K type strain sequencing project: providing services to taxonomists for standard genome sequencing and annotation.</title>
        <authorList>
            <consortium name="The Broad Institute Genomics Platform"/>
            <consortium name="The Broad Institute Genome Sequencing Center for Infectious Disease"/>
            <person name="Wu L."/>
            <person name="Ma J."/>
        </authorList>
    </citation>
    <scope>NUCLEOTIDE SEQUENCE [LARGE SCALE GENOMIC DNA]</scope>
    <source>
        <strain evidence="4">JCM 9651</strain>
    </source>
</reference>
<comment type="caution">
    <text evidence="2">The sequence shown here is derived from an EMBL/GenBank/DDBJ whole genome shotgun (WGS) entry which is preliminary data.</text>
</comment>
<proteinExistence type="predicted"/>
<dbReference type="EMBL" id="BAAAYL010000001">
    <property type="protein sequence ID" value="GAA3367266.1"/>
    <property type="molecule type" value="Genomic_DNA"/>
</dbReference>
<dbReference type="Pfam" id="PF07228">
    <property type="entry name" value="SpoIIE"/>
    <property type="match status" value="1"/>
</dbReference>